<gene>
    <name evidence="1" type="ORF">NPIL_670391</name>
</gene>
<dbReference type="AlphaFoldDB" id="A0A8X6TZI4"/>
<reference evidence="1" key="1">
    <citation type="submission" date="2020-08" db="EMBL/GenBank/DDBJ databases">
        <title>Multicomponent nature underlies the extraordinary mechanical properties of spider dragline silk.</title>
        <authorList>
            <person name="Kono N."/>
            <person name="Nakamura H."/>
            <person name="Mori M."/>
            <person name="Yoshida Y."/>
            <person name="Ohtoshi R."/>
            <person name="Malay A.D."/>
            <person name="Moran D.A.P."/>
            <person name="Tomita M."/>
            <person name="Numata K."/>
            <person name="Arakawa K."/>
        </authorList>
    </citation>
    <scope>NUCLEOTIDE SEQUENCE</scope>
</reference>
<evidence type="ECO:0000313" key="2">
    <source>
        <dbReference type="Proteomes" id="UP000887013"/>
    </source>
</evidence>
<keyword evidence="2" id="KW-1185">Reference proteome</keyword>
<accession>A0A8X6TZI4</accession>
<protein>
    <submittedName>
        <fullName evidence="1">Uncharacterized protein</fullName>
    </submittedName>
</protein>
<organism evidence="1 2">
    <name type="scientific">Nephila pilipes</name>
    <name type="common">Giant wood spider</name>
    <name type="synonym">Nephila maculata</name>
    <dbReference type="NCBI Taxonomy" id="299642"/>
    <lineage>
        <taxon>Eukaryota</taxon>
        <taxon>Metazoa</taxon>
        <taxon>Ecdysozoa</taxon>
        <taxon>Arthropoda</taxon>
        <taxon>Chelicerata</taxon>
        <taxon>Arachnida</taxon>
        <taxon>Araneae</taxon>
        <taxon>Araneomorphae</taxon>
        <taxon>Entelegynae</taxon>
        <taxon>Araneoidea</taxon>
        <taxon>Nephilidae</taxon>
        <taxon>Nephila</taxon>
    </lineage>
</organism>
<sequence length="87" mass="9535">MRTWIEKNNKCLEQKFIIPPGNSKIFGEICNALNTEVILSPMTGKDIVSLESIEGSKPKKSIPVVCSVVAYKTCLALGLDVQLNTEP</sequence>
<dbReference type="Proteomes" id="UP000887013">
    <property type="component" value="Unassembled WGS sequence"/>
</dbReference>
<comment type="caution">
    <text evidence="1">The sequence shown here is derived from an EMBL/GenBank/DDBJ whole genome shotgun (WGS) entry which is preliminary data.</text>
</comment>
<name>A0A8X6TZI4_NEPPI</name>
<evidence type="ECO:0000313" key="1">
    <source>
        <dbReference type="EMBL" id="GFT66334.1"/>
    </source>
</evidence>
<proteinExistence type="predicted"/>
<dbReference type="EMBL" id="BMAW01115499">
    <property type="protein sequence ID" value="GFT66334.1"/>
    <property type="molecule type" value="Genomic_DNA"/>
</dbReference>